<dbReference type="GO" id="GO:0016477">
    <property type="term" value="P:cell migration"/>
    <property type="evidence" value="ECO:0007669"/>
    <property type="project" value="TreeGrafter"/>
</dbReference>
<dbReference type="InterPro" id="IPR010473">
    <property type="entry name" value="GTPase-bd"/>
</dbReference>
<dbReference type="InParanoid" id="A0A0N1PJT7"/>
<feature type="domain" description="GBD/FH3" evidence="1">
    <location>
        <begin position="1"/>
        <end position="187"/>
    </location>
</feature>
<dbReference type="PANTHER" id="PTHR45857">
    <property type="entry name" value="FORMIN-LIKE PROTEIN"/>
    <property type="match status" value="1"/>
</dbReference>
<dbReference type="GO" id="GO:0005829">
    <property type="term" value="C:cytosol"/>
    <property type="evidence" value="ECO:0007669"/>
    <property type="project" value="TreeGrafter"/>
</dbReference>
<dbReference type="InterPro" id="IPR014768">
    <property type="entry name" value="GBD/FH3_dom"/>
</dbReference>
<dbReference type="Gene3D" id="1.25.10.10">
    <property type="entry name" value="Leucine-rich Repeat Variant"/>
    <property type="match status" value="1"/>
</dbReference>
<comment type="caution">
    <text evidence="2">The sequence shown here is derived from an EMBL/GenBank/DDBJ whole genome shotgun (WGS) entry which is preliminary data.</text>
</comment>
<dbReference type="AlphaFoldDB" id="A0A0N1PJT7"/>
<dbReference type="GO" id="GO:0031267">
    <property type="term" value="F:small GTPase binding"/>
    <property type="evidence" value="ECO:0007669"/>
    <property type="project" value="InterPro"/>
</dbReference>
<sequence length="187" mass="20859">MLAYVRYATRIYNTMGFHCLCTANTTTSECSGPTEVGGALGGGLNGTWVRRARSADGEGERASPAAARRRTRHAARLNMGASTDDIHVCIMCMRAIMNNKYGFNMVIQHREAINSIALSLVHQSLRTKALVLELLAAICLVKGGHQIILGAFDNFKEVVGEPRRFHTLMEYFMNYDTFHIEFMVSYF</sequence>
<dbReference type="GO" id="GO:0008360">
    <property type="term" value="P:regulation of cell shape"/>
    <property type="evidence" value="ECO:0007669"/>
    <property type="project" value="TreeGrafter"/>
</dbReference>
<dbReference type="PANTHER" id="PTHR45857:SF4">
    <property type="entry name" value="FORMIN-LIKE PROTEIN"/>
    <property type="match status" value="1"/>
</dbReference>
<dbReference type="InterPro" id="IPR043592">
    <property type="entry name" value="FMNL_animal"/>
</dbReference>
<evidence type="ECO:0000259" key="1">
    <source>
        <dbReference type="PROSITE" id="PS51232"/>
    </source>
</evidence>
<dbReference type="PROSITE" id="PS51232">
    <property type="entry name" value="GBD_FH3"/>
    <property type="match status" value="1"/>
</dbReference>
<reference evidence="2 3" key="1">
    <citation type="journal article" date="2015" name="Nat. Commun.">
        <title>Outbred genome sequencing and CRISPR/Cas9 gene editing in butterflies.</title>
        <authorList>
            <person name="Li X."/>
            <person name="Fan D."/>
            <person name="Zhang W."/>
            <person name="Liu G."/>
            <person name="Zhang L."/>
            <person name="Zhao L."/>
            <person name="Fang X."/>
            <person name="Chen L."/>
            <person name="Dong Y."/>
            <person name="Chen Y."/>
            <person name="Ding Y."/>
            <person name="Zhao R."/>
            <person name="Feng M."/>
            <person name="Zhu Y."/>
            <person name="Feng Y."/>
            <person name="Jiang X."/>
            <person name="Zhu D."/>
            <person name="Xiang H."/>
            <person name="Feng X."/>
            <person name="Li S."/>
            <person name="Wang J."/>
            <person name="Zhang G."/>
            <person name="Kronforst M.R."/>
            <person name="Wang W."/>
        </authorList>
    </citation>
    <scope>NUCLEOTIDE SEQUENCE [LARGE SCALE GENOMIC DNA]</scope>
    <source>
        <strain evidence="2">Ya'a_city_454_Pm</strain>
        <tissue evidence="2">Whole body</tissue>
    </source>
</reference>
<dbReference type="Pfam" id="PF06371">
    <property type="entry name" value="Drf_GBD"/>
    <property type="match status" value="1"/>
</dbReference>
<dbReference type="STRING" id="76193.A0A0N1PJT7"/>
<dbReference type="InterPro" id="IPR011989">
    <property type="entry name" value="ARM-like"/>
</dbReference>
<accession>A0A0N1PJT7</accession>
<dbReference type="Proteomes" id="UP000053240">
    <property type="component" value="Unassembled WGS sequence"/>
</dbReference>
<dbReference type="GO" id="GO:0030866">
    <property type="term" value="P:cortical actin cytoskeleton organization"/>
    <property type="evidence" value="ECO:0007669"/>
    <property type="project" value="TreeGrafter"/>
</dbReference>
<name>A0A0N1PJT7_PAPMA</name>
<dbReference type="GO" id="GO:0051015">
    <property type="term" value="F:actin filament binding"/>
    <property type="evidence" value="ECO:0007669"/>
    <property type="project" value="TreeGrafter"/>
</dbReference>
<protein>
    <submittedName>
        <fullName evidence="2">Formin-like protein CG32138</fullName>
    </submittedName>
</protein>
<dbReference type="SUPFAM" id="SSF48371">
    <property type="entry name" value="ARM repeat"/>
    <property type="match status" value="1"/>
</dbReference>
<evidence type="ECO:0000313" key="3">
    <source>
        <dbReference type="Proteomes" id="UP000053240"/>
    </source>
</evidence>
<dbReference type="EMBL" id="LADJ01040212">
    <property type="protein sequence ID" value="KPJ21353.1"/>
    <property type="molecule type" value="Genomic_DNA"/>
</dbReference>
<dbReference type="SMART" id="SM01140">
    <property type="entry name" value="Drf_GBD"/>
    <property type="match status" value="1"/>
</dbReference>
<organism evidence="2 3">
    <name type="scientific">Papilio machaon</name>
    <name type="common">Old World swallowtail butterfly</name>
    <dbReference type="NCBI Taxonomy" id="76193"/>
    <lineage>
        <taxon>Eukaryota</taxon>
        <taxon>Metazoa</taxon>
        <taxon>Ecdysozoa</taxon>
        <taxon>Arthropoda</taxon>
        <taxon>Hexapoda</taxon>
        <taxon>Insecta</taxon>
        <taxon>Pterygota</taxon>
        <taxon>Neoptera</taxon>
        <taxon>Endopterygota</taxon>
        <taxon>Lepidoptera</taxon>
        <taxon>Glossata</taxon>
        <taxon>Ditrysia</taxon>
        <taxon>Papilionoidea</taxon>
        <taxon>Papilionidae</taxon>
        <taxon>Papilioninae</taxon>
        <taxon>Papilio</taxon>
    </lineage>
</organism>
<dbReference type="InterPro" id="IPR016024">
    <property type="entry name" value="ARM-type_fold"/>
</dbReference>
<gene>
    <name evidence="2" type="ORF">RR48_00640</name>
</gene>
<keyword evidence="3" id="KW-1185">Reference proteome</keyword>
<evidence type="ECO:0000313" key="2">
    <source>
        <dbReference type="EMBL" id="KPJ21353.1"/>
    </source>
</evidence>
<proteinExistence type="predicted"/>